<dbReference type="SUPFAM" id="SSF161098">
    <property type="entry name" value="MetI-like"/>
    <property type="match status" value="1"/>
</dbReference>
<evidence type="ECO:0000256" key="3">
    <source>
        <dbReference type="ARBA" id="ARBA00022475"/>
    </source>
</evidence>
<dbReference type="GO" id="GO:0005886">
    <property type="term" value="C:plasma membrane"/>
    <property type="evidence" value="ECO:0007669"/>
    <property type="project" value="UniProtKB-SubCell"/>
</dbReference>
<feature type="transmembrane region" description="Helical" evidence="7">
    <location>
        <begin position="287"/>
        <end position="310"/>
    </location>
</feature>
<dbReference type="AlphaFoldDB" id="A0A386WQK5"/>
<comment type="subcellular location">
    <subcellularLocation>
        <location evidence="1 7">Cell membrane</location>
        <topology evidence="1 7">Multi-pass membrane protein</topology>
    </subcellularLocation>
</comment>
<sequence length="318" mass="34830">MSDLPLIQADRAVPPPAATTTNGGRGRRLRLLSRTDRVVITLMVLVPLLLVTGLVWLPAVATVLLSGTNWDGIGPIGEIEWVGVKNYDDVVNIYPPFVPAVQNNLLWLAALFVVATPIGMFLAVLLDKELRGGRFYQTALYLPVVLSLALIGFIWQLIYSRDQGLLNGVFGGETDWYGDPNVNIWAVLVAAGWRHVGYIMLLYLAGLKGVDPSLREAAAVDGSSETSTFFRVVFPVMRPINIIVLVVTVIESLRAFDLVWVINKGRNGLELISALVTQNVVGEASRIGFGSALATIMLAVSLVFITIYLWTVMREDKR</sequence>
<dbReference type="CDD" id="cd06261">
    <property type="entry name" value="TM_PBP2"/>
    <property type="match status" value="1"/>
</dbReference>
<dbReference type="KEGG" id="mtua:CSH63_15645"/>
<gene>
    <name evidence="9" type="ORF">CSH63_15645</name>
</gene>
<name>A0A386WQK5_9ACTN</name>
<dbReference type="PROSITE" id="PS50928">
    <property type="entry name" value="ABC_TM1"/>
    <property type="match status" value="1"/>
</dbReference>
<dbReference type="Proteomes" id="UP000267804">
    <property type="component" value="Chromosome"/>
</dbReference>
<dbReference type="InterPro" id="IPR035906">
    <property type="entry name" value="MetI-like_sf"/>
</dbReference>
<keyword evidence="2 7" id="KW-0813">Transport</keyword>
<feature type="transmembrane region" description="Helical" evidence="7">
    <location>
        <begin position="38"/>
        <end position="59"/>
    </location>
</feature>
<evidence type="ECO:0000313" key="10">
    <source>
        <dbReference type="Proteomes" id="UP000267804"/>
    </source>
</evidence>
<evidence type="ECO:0000256" key="7">
    <source>
        <dbReference type="RuleBase" id="RU363032"/>
    </source>
</evidence>
<keyword evidence="3" id="KW-1003">Cell membrane</keyword>
<dbReference type="GO" id="GO:0055085">
    <property type="term" value="P:transmembrane transport"/>
    <property type="evidence" value="ECO:0007669"/>
    <property type="project" value="InterPro"/>
</dbReference>
<feature type="domain" description="ABC transmembrane type-1" evidence="8">
    <location>
        <begin position="101"/>
        <end position="308"/>
    </location>
</feature>
<dbReference type="Pfam" id="PF00528">
    <property type="entry name" value="BPD_transp_1"/>
    <property type="match status" value="1"/>
</dbReference>
<dbReference type="EMBL" id="CP024087">
    <property type="protein sequence ID" value="AYF28864.1"/>
    <property type="molecule type" value="Genomic_DNA"/>
</dbReference>
<evidence type="ECO:0000256" key="1">
    <source>
        <dbReference type="ARBA" id="ARBA00004651"/>
    </source>
</evidence>
<evidence type="ECO:0000256" key="5">
    <source>
        <dbReference type="ARBA" id="ARBA00022989"/>
    </source>
</evidence>
<feature type="transmembrane region" description="Helical" evidence="7">
    <location>
        <begin position="105"/>
        <end position="126"/>
    </location>
</feature>
<evidence type="ECO:0000256" key="6">
    <source>
        <dbReference type="ARBA" id="ARBA00023136"/>
    </source>
</evidence>
<dbReference type="RefSeq" id="WP_120570921.1">
    <property type="nucleotide sequence ID" value="NZ_CP024087.1"/>
</dbReference>
<comment type="similarity">
    <text evidence="7">Belongs to the binding-protein-dependent transport system permease family.</text>
</comment>
<evidence type="ECO:0000256" key="2">
    <source>
        <dbReference type="ARBA" id="ARBA00022448"/>
    </source>
</evidence>
<evidence type="ECO:0000259" key="8">
    <source>
        <dbReference type="PROSITE" id="PS50928"/>
    </source>
</evidence>
<dbReference type="InterPro" id="IPR051393">
    <property type="entry name" value="ABC_transporter_permease"/>
</dbReference>
<evidence type="ECO:0000256" key="4">
    <source>
        <dbReference type="ARBA" id="ARBA00022692"/>
    </source>
</evidence>
<evidence type="ECO:0000313" key="9">
    <source>
        <dbReference type="EMBL" id="AYF28864.1"/>
    </source>
</evidence>
<feature type="transmembrane region" description="Helical" evidence="7">
    <location>
        <begin position="138"/>
        <end position="158"/>
    </location>
</feature>
<accession>A0A386WQK5</accession>
<organism evidence="9 10">
    <name type="scientific">Micromonospora tulbaghiae</name>
    <dbReference type="NCBI Taxonomy" id="479978"/>
    <lineage>
        <taxon>Bacteria</taxon>
        <taxon>Bacillati</taxon>
        <taxon>Actinomycetota</taxon>
        <taxon>Actinomycetes</taxon>
        <taxon>Micromonosporales</taxon>
        <taxon>Micromonosporaceae</taxon>
        <taxon>Micromonospora</taxon>
    </lineage>
</organism>
<keyword evidence="5 7" id="KW-1133">Transmembrane helix</keyword>
<dbReference type="Gene3D" id="1.10.3720.10">
    <property type="entry name" value="MetI-like"/>
    <property type="match status" value="1"/>
</dbReference>
<keyword evidence="4 7" id="KW-0812">Transmembrane</keyword>
<proteinExistence type="inferred from homology"/>
<dbReference type="InterPro" id="IPR000515">
    <property type="entry name" value="MetI-like"/>
</dbReference>
<dbReference type="PANTHER" id="PTHR30193:SF37">
    <property type="entry name" value="INNER MEMBRANE ABC TRANSPORTER PERMEASE PROTEIN YCJO"/>
    <property type="match status" value="1"/>
</dbReference>
<protein>
    <submittedName>
        <fullName evidence="9">ABC transporter permease</fullName>
    </submittedName>
</protein>
<dbReference type="PANTHER" id="PTHR30193">
    <property type="entry name" value="ABC TRANSPORTER PERMEASE PROTEIN"/>
    <property type="match status" value="1"/>
</dbReference>
<keyword evidence="6 7" id="KW-0472">Membrane</keyword>
<feature type="transmembrane region" description="Helical" evidence="7">
    <location>
        <begin position="184"/>
        <end position="205"/>
    </location>
</feature>
<reference evidence="9 10" key="1">
    <citation type="submission" date="2017-10" db="EMBL/GenBank/DDBJ databases">
        <title>Integration of genomic and chemical information greatly accelerates assignment of the full stereostructure of myelolactone, a potent inhibitor of myeloma from a marine-derived Micromonospora.</title>
        <authorList>
            <person name="Kim M.C."/>
            <person name="Machado H."/>
            <person name="Jensen P.R."/>
            <person name="Fenical W."/>
        </authorList>
    </citation>
    <scope>NUCLEOTIDE SEQUENCE [LARGE SCALE GENOMIC DNA]</scope>
    <source>
        <strain evidence="9 10">CNY-010</strain>
    </source>
</reference>